<accession>A0A7R9AD17</accession>
<dbReference type="AlphaFoldDB" id="A0A7R9AD17"/>
<dbReference type="PANTHER" id="PTHR46121">
    <property type="entry name" value="STEROIDOGENIC ACUTE REGULATORY PROTEIN-LIKE"/>
    <property type="match status" value="1"/>
</dbReference>
<sequence length="270" mass="30877">MILAGASATGFLVQDLLVTTMLFVRDLAFMSGREVRVGREYQPNGVTAYDLRQPETTEFVREGERALEALRSRLDSADVWPLEAEYPRDGIVLRSQFQPRLGVYFIYTEAVLNYNFEWAFRKSWGVPGKNLEWYKDFSRNEIVQWISEKCRIVHETTEPMLGGWIAARDFVSVTCHEKIGEKIYWPFCNVTWPGLPPKDGIVRSVAHIGSGYAFSPHKTDKTKSVFQSINGMDFQVPFVPTSILKTFAAARHRQFVLALRRHLDEMAASS</sequence>
<dbReference type="OrthoDB" id="74575at2759"/>
<evidence type="ECO:0000313" key="2">
    <source>
        <dbReference type="EMBL" id="CAD7251832.1"/>
    </source>
</evidence>
<feature type="domain" description="START" evidence="1">
    <location>
        <begin position="132"/>
        <end position="268"/>
    </location>
</feature>
<proteinExistence type="predicted"/>
<dbReference type="GO" id="GO:0030301">
    <property type="term" value="P:cholesterol transport"/>
    <property type="evidence" value="ECO:0007669"/>
    <property type="project" value="TreeGrafter"/>
</dbReference>
<protein>
    <recommendedName>
        <fullName evidence="1">START domain-containing protein</fullName>
    </recommendedName>
</protein>
<dbReference type="InterPro" id="IPR023393">
    <property type="entry name" value="START-like_dom_sf"/>
</dbReference>
<dbReference type="Proteomes" id="UP000677054">
    <property type="component" value="Unassembled WGS sequence"/>
</dbReference>
<dbReference type="GO" id="GO:0099044">
    <property type="term" value="P:vesicle tethering to endoplasmic reticulum"/>
    <property type="evidence" value="ECO:0007669"/>
    <property type="project" value="TreeGrafter"/>
</dbReference>
<dbReference type="GO" id="GO:0005765">
    <property type="term" value="C:lysosomal membrane"/>
    <property type="evidence" value="ECO:0007669"/>
    <property type="project" value="TreeGrafter"/>
</dbReference>
<dbReference type="Gene3D" id="3.30.530.20">
    <property type="match status" value="1"/>
</dbReference>
<dbReference type="SUPFAM" id="SSF55961">
    <property type="entry name" value="Bet v1-like"/>
    <property type="match status" value="1"/>
</dbReference>
<evidence type="ECO:0000313" key="3">
    <source>
        <dbReference type="Proteomes" id="UP000677054"/>
    </source>
</evidence>
<dbReference type="Pfam" id="PF01852">
    <property type="entry name" value="START"/>
    <property type="match status" value="1"/>
</dbReference>
<dbReference type="GO" id="GO:0140284">
    <property type="term" value="C:endoplasmic reticulum-endosome membrane contact site"/>
    <property type="evidence" value="ECO:0007669"/>
    <property type="project" value="TreeGrafter"/>
</dbReference>
<dbReference type="GO" id="GO:0005789">
    <property type="term" value="C:endoplasmic reticulum membrane"/>
    <property type="evidence" value="ECO:0007669"/>
    <property type="project" value="TreeGrafter"/>
</dbReference>
<dbReference type="InterPro" id="IPR051869">
    <property type="entry name" value="STARD3"/>
</dbReference>
<dbReference type="GO" id="GO:0031902">
    <property type="term" value="C:late endosome membrane"/>
    <property type="evidence" value="ECO:0007669"/>
    <property type="project" value="TreeGrafter"/>
</dbReference>
<dbReference type="EMBL" id="CAJPEV010003863">
    <property type="protein sequence ID" value="CAG0900693.1"/>
    <property type="molecule type" value="Genomic_DNA"/>
</dbReference>
<keyword evidence="3" id="KW-1185">Reference proteome</keyword>
<dbReference type="InterPro" id="IPR002913">
    <property type="entry name" value="START_lipid-bd_dom"/>
</dbReference>
<organism evidence="2">
    <name type="scientific">Darwinula stevensoni</name>
    <dbReference type="NCBI Taxonomy" id="69355"/>
    <lineage>
        <taxon>Eukaryota</taxon>
        <taxon>Metazoa</taxon>
        <taxon>Ecdysozoa</taxon>
        <taxon>Arthropoda</taxon>
        <taxon>Crustacea</taxon>
        <taxon>Oligostraca</taxon>
        <taxon>Ostracoda</taxon>
        <taxon>Podocopa</taxon>
        <taxon>Podocopida</taxon>
        <taxon>Darwinulocopina</taxon>
        <taxon>Darwinuloidea</taxon>
        <taxon>Darwinulidae</taxon>
        <taxon>Darwinula</taxon>
    </lineage>
</organism>
<dbReference type="GO" id="GO:0015485">
    <property type="term" value="F:cholesterol binding"/>
    <property type="evidence" value="ECO:0007669"/>
    <property type="project" value="TreeGrafter"/>
</dbReference>
<name>A0A7R9AD17_9CRUS</name>
<gene>
    <name evidence="2" type="ORF">DSTB1V02_LOCUS11594</name>
</gene>
<evidence type="ECO:0000259" key="1">
    <source>
        <dbReference type="PROSITE" id="PS50848"/>
    </source>
</evidence>
<reference evidence="2" key="1">
    <citation type="submission" date="2020-11" db="EMBL/GenBank/DDBJ databases">
        <authorList>
            <person name="Tran Van P."/>
        </authorList>
    </citation>
    <scope>NUCLEOTIDE SEQUENCE</scope>
</reference>
<dbReference type="EMBL" id="LR903380">
    <property type="protein sequence ID" value="CAD7251832.1"/>
    <property type="molecule type" value="Genomic_DNA"/>
</dbReference>
<dbReference type="PROSITE" id="PS50848">
    <property type="entry name" value="START"/>
    <property type="match status" value="1"/>
</dbReference>
<dbReference type="PANTHER" id="PTHR46121:SF1">
    <property type="entry name" value="STARD3 N-TERMINAL-LIKE PROTEIN"/>
    <property type="match status" value="1"/>
</dbReference>